<evidence type="ECO:0000313" key="2">
    <source>
        <dbReference type="Proteomes" id="UP000325672"/>
    </source>
</evidence>
<dbReference type="GeneID" id="43640181"/>
<dbReference type="OrthoDB" id="419537at2759"/>
<dbReference type="Proteomes" id="UP000325672">
    <property type="component" value="Unassembled WGS sequence"/>
</dbReference>
<protein>
    <submittedName>
        <fullName evidence="1">Uncharacterized protein</fullName>
    </submittedName>
</protein>
<reference evidence="1 2" key="1">
    <citation type="submission" date="2019-04" db="EMBL/GenBank/DDBJ databases">
        <title>Friends and foes A comparative genomics study of 23 Aspergillus species from section Flavi.</title>
        <authorList>
            <consortium name="DOE Joint Genome Institute"/>
            <person name="Kjaerbolling I."/>
            <person name="Vesth T."/>
            <person name="Frisvad J.C."/>
            <person name="Nybo J.L."/>
            <person name="Theobald S."/>
            <person name="Kildgaard S."/>
            <person name="Isbrandt T."/>
            <person name="Kuo A."/>
            <person name="Sato A."/>
            <person name="Lyhne E.K."/>
            <person name="Kogle M.E."/>
            <person name="Wiebenga A."/>
            <person name="Kun R.S."/>
            <person name="Lubbers R.J."/>
            <person name="Makela M.R."/>
            <person name="Barry K."/>
            <person name="Chovatia M."/>
            <person name="Clum A."/>
            <person name="Daum C."/>
            <person name="Haridas S."/>
            <person name="He G."/>
            <person name="LaButti K."/>
            <person name="Lipzen A."/>
            <person name="Mondo S."/>
            <person name="Riley R."/>
            <person name="Salamov A."/>
            <person name="Simmons B.A."/>
            <person name="Magnuson J.K."/>
            <person name="Henrissat B."/>
            <person name="Mortensen U.H."/>
            <person name="Larsen T.O."/>
            <person name="Devries R.P."/>
            <person name="Grigoriev I.V."/>
            <person name="Machida M."/>
            <person name="Baker S.E."/>
            <person name="Andersen M.R."/>
        </authorList>
    </citation>
    <scope>NUCLEOTIDE SEQUENCE [LARGE SCALE GENOMIC DNA]</scope>
    <source>
        <strain evidence="1 2">CBS 117625</strain>
    </source>
</reference>
<organism evidence="1 2">
    <name type="scientific">Aspergillus pseudotamarii</name>
    <dbReference type="NCBI Taxonomy" id="132259"/>
    <lineage>
        <taxon>Eukaryota</taxon>
        <taxon>Fungi</taxon>
        <taxon>Dikarya</taxon>
        <taxon>Ascomycota</taxon>
        <taxon>Pezizomycotina</taxon>
        <taxon>Eurotiomycetes</taxon>
        <taxon>Eurotiomycetidae</taxon>
        <taxon>Eurotiales</taxon>
        <taxon>Aspergillaceae</taxon>
        <taxon>Aspergillus</taxon>
        <taxon>Aspergillus subgen. Circumdati</taxon>
    </lineage>
</organism>
<evidence type="ECO:0000313" key="1">
    <source>
        <dbReference type="EMBL" id="KAE8132509.1"/>
    </source>
</evidence>
<dbReference type="AlphaFoldDB" id="A0A5N6SF71"/>
<accession>A0A5N6SF71</accession>
<dbReference type="EMBL" id="ML743631">
    <property type="protein sequence ID" value="KAE8132509.1"/>
    <property type="molecule type" value="Genomic_DNA"/>
</dbReference>
<name>A0A5N6SF71_ASPPS</name>
<sequence>MHELPQNLLEQIKQFEDIFTVDGTKLKQIVDHFVKELEKGGFSPVRSADGG</sequence>
<proteinExistence type="predicted"/>
<dbReference type="Gene3D" id="1.10.287.1250">
    <property type="match status" value="1"/>
</dbReference>
<gene>
    <name evidence="1" type="ORF">BDV38DRAFT_260854</name>
</gene>
<dbReference type="RefSeq" id="XP_031908572.1">
    <property type="nucleotide sequence ID" value="XM_032055971.1"/>
</dbReference>
<keyword evidence="2" id="KW-1185">Reference proteome</keyword>